<accession>A0A835T3G2</accession>
<comment type="caution">
    <text evidence="3">The sequence shown here is derived from an EMBL/GenBank/DDBJ whole genome shotgun (WGS) entry which is preliminary data.</text>
</comment>
<proteinExistence type="predicted"/>
<dbReference type="AlphaFoldDB" id="A0A835T3G2"/>
<dbReference type="Pfam" id="PF02492">
    <property type="entry name" value="cobW"/>
    <property type="match status" value="1"/>
</dbReference>
<dbReference type="PANTHER" id="PTHR43603:SF1">
    <property type="entry name" value="ZINC-REGULATED GTPASE METALLOPROTEIN ACTIVATOR 1"/>
    <property type="match status" value="1"/>
</dbReference>
<dbReference type="InterPro" id="IPR027417">
    <property type="entry name" value="P-loop_NTPase"/>
</dbReference>
<dbReference type="EMBL" id="JAEHOD010000044">
    <property type="protein sequence ID" value="KAG2438247.1"/>
    <property type="molecule type" value="Genomic_DNA"/>
</dbReference>
<feature type="compositionally biased region" description="Basic and acidic residues" evidence="1">
    <location>
        <begin position="555"/>
        <end position="575"/>
    </location>
</feature>
<reference evidence="3" key="1">
    <citation type="journal article" date="2020" name="bioRxiv">
        <title>Comparative genomics of Chlamydomonas.</title>
        <authorList>
            <person name="Craig R.J."/>
            <person name="Hasan A.R."/>
            <person name="Ness R.W."/>
            <person name="Keightley P.D."/>
        </authorList>
    </citation>
    <scope>NUCLEOTIDE SEQUENCE</scope>
    <source>
        <strain evidence="3">CCAP 11/173</strain>
    </source>
</reference>
<organism evidence="3 4">
    <name type="scientific">Chlamydomonas schloesseri</name>
    <dbReference type="NCBI Taxonomy" id="2026947"/>
    <lineage>
        <taxon>Eukaryota</taxon>
        <taxon>Viridiplantae</taxon>
        <taxon>Chlorophyta</taxon>
        <taxon>core chlorophytes</taxon>
        <taxon>Chlorophyceae</taxon>
        <taxon>CS clade</taxon>
        <taxon>Chlamydomonadales</taxon>
        <taxon>Chlamydomonadaceae</taxon>
        <taxon>Chlamydomonas</taxon>
    </lineage>
</organism>
<keyword evidence="4" id="KW-1185">Reference proteome</keyword>
<dbReference type="InterPro" id="IPR051927">
    <property type="entry name" value="Zn_Chap_cDPG_Synth"/>
</dbReference>
<feature type="compositionally biased region" description="Basic residues" evidence="1">
    <location>
        <begin position="362"/>
        <end position="384"/>
    </location>
</feature>
<dbReference type="Proteomes" id="UP000613740">
    <property type="component" value="Unassembled WGS sequence"/>
</dbReference>
<gene>
    <name evidence="3" type="ORF">HYH02_010946</name>
</gene>
<dbReference type="InterPro" id="IPR003495">
    <property type="entry name" value="CobW/HypB/UreG_nucleotide-bd"/>
</dbReference>
<dbReference type="OrthoDB" id="272672at2759"/>
<sequence length="575" mass="64337">MATQKKVPVTMLSGFLGAGKTTLLRYVLENSKEKIACIVNDVAAINIDAKLVRNDKNRGSSNTTADLTDTIELANGCACCNIQDELFASFEQVLALADKRGEPYARIVLENSGVAEPQNIRDKFNEAEAQGHPLMDRIELDTLVTVVDCGSFLKDWATRACLAQRPDLGEGGGLRPVVDLLVEQIECADFVVLNKTDMLPDEAARAEMAAIVASLNPLATVIPCTQGQIPIERVFGSAVHSVVAKLNIEGQHRGAVAAAKSRLAAEEAEKKGHHHHHHHDHEHGKEGCEAHDHDHDHGHDHGHKHEHAKHSHEDHEHHDDCKACAHDHDHDHGHGHEHAKHSHEDHEHHDDCKACTEDHDHDHKHHDHGHGHHDHKHDHKHEHKHERGETRAASRFGIRNFVYSRRRPFHPQRLKEMVLKWLPVAVNQAIDGEAPEMGDSPIKTVMRSKGFMWLSSSHSTAYYWSHAGQHFEIRDEGDWWAAVPSEDWPEDTAQQDIILNDFDDETPLGDRRQEIVFIGVGMDEAKISAQLDGALLSDEEMAKYTERWAATPDPAHPEVEARRAAKRAKAEAHAH</sequence>
<dbReference type="SUPFAM" id="SSF52540">
    <property type="entry name" value="P-loop containing nucleoside triphosphate hydrolases"/>
    <property type="match status" value="1"/>
</dbReference>
<evidence type="ECO:0000313" key="3">
    <source>
        <dbReference type="EMBL" id="KAG2438247.1"/>
    </source>
</evidence>
<feature type="region of interest" description="Disordered" evidence="1">
    <location>
        <begin position="550"/>
        <end position="575"/>
    </location>
</feature>
<dbReference type="Pfam" id="PF07683">
    <property type="entry name" value="CobW_C"/>
    <property type="match status" value="1"/>
</dbReference>
<feature type="compositionally biased region" description="Basic residues" evidence="1">
    <location>
        <begin position="271"/>
        <end position="280"/>
    </location>
</feature>
<dbReference type="PANTHER" id="PTHR43603">
    <property type="entry name" value="COBW DOMAIN-CONTAINING PROTEIN DDB_G0274527"/>
    <property type="match status" value="1"/>
</dbReference>
<feature type="compositionally biased region" description="Basic and acidic residues" evidence="1">
    <location>
        <begin position="281"/>
        <end position="299"/>
    </location>
</feature>
<dbReference type="SUPFAM" id="SSF90002">
    <property type="entry name" value="Hypothetical protein YjiA, C-terminal domain"/>
    <property type="match status" value="1"/>
</dbReference>
<dbReference type="Gene3D" id="3.40.50.300">
    <property type="entry name" value="P-loop containing nucleotide triphosphate hydrolases"/>
    <property type="match status" value="1"/>
</dbReference>
<feature type="region of interest" description="Disordered" evidence="1">
    <location>
        <begin position="358"/>
        <end position="392"/>
    </location>
</feature>
<evidence type="ECO:0000313" key="4">
    <source>
        <dbReference type="Proteomes" id="UP000613740"/>
    </source>
</evidence>
<dbReference type="SMART" id="SM00833">
    <property type="entry name" value="CobW_C"/>
    <property type="match status" value="1"/>
</dbReference>
<evidence type="ECO:0000256" key="1">
    <source>
        <dbReference type="SAM" id="MobiDB-lite"/>
    </source>
</evidence>
<feature type="domain" description="CobW C-terminal" evidence="2">
    <location>
        <begin position="398"/>
        <end position="535"/>
    </location>
</feature>
<feature type="compositionally biased region" description="Basic residues" evidence="1">
    <location>
        <begin position="300"/>
        <end position="310"/>
    </location>
</feature>
<evidence type="ECO:0000259" key="2">
    <source>
        <dbReference type="SMART" id="SM00833"/>
    </source>
</evidence>
<dbReference type="PRINTS" id="PR00334">
    <property type="entry name" value="KININOGEN"/>
</dbReference>
<dbReference type="InterPro" id="IPR002395">
    <property type="entry name" value="Kininogen"/>
</dbReference>
<name>A0A835T3G2_9CHLO</name>
<dbReference type="CDD" id="cd03112">
    <property type="entry name" value="CobW-like"/>
    <property type="match status" value="1"/>
</dbReference>
<protein>
    <recommendedName>
        <fullName evidence="2">CobW C-terminal domain-containing protein</fullName>
    </recommendedName>
</protein>
<dbReference type="InterPro" id="IPR011629">
    <property type="entry name" value="CobW-like_C"/>
</dbReference>
<feature type="region of interest" description="Disordered" evidence="1">
    <location>
        <begin position="259"/>
        <end position="317"/>
    </location>
</feature>